<feature type="transmembrane region" description="Helical" evidence="1">
    <location>
        <begin position="51"/>
        <end position="72"/>
    </location>
</feature>
<dbReference type="Pfam" id="PF12725">
    <property type="entry name" value="DUF3810"/>
    <property type="match status" value="1"/>
</dbReference>
<proteinExistence type="predicted"/>
<dbReference type="eggNOG" id="ENOG502Z7T3">
    <property type="taxonomic scope" value="Bacteria"/>
</dbReference>
<dbReference type="STRING" id="470145.BACCOP_00872"/>
<reference evidence="2 3" key="2">
    <citation type="submission" date="2008-04" db="EMBL/GenBank/DDBJ databases">
        <authorList>
            <person name="Fulton L."/>
            <person name="Clifton S."/>
            <person name="Fulton B."/>
            <person name="Xu J."/>
            <person name="Minx P."/>
            <person name="Pepin K.H."/>
            <person name="Johnson M."/>
            <person name="Thiruvilangam P."/>
            <person name="Bhonagiri V."/>
            <person name="Nash W.E."/>
            <person name="Mardis E.R."/>
            <person name="Wilson R.K."/>
        </authorList>
    </citation>
    <scope>NUCLEOTIDE SEQUENCE [LARGE SCALE GENOMIC DNA]</scope>
    <source>
        <strain evidence="2 3">DSM 17136</strain>
    </source>
</reference>
<evidence type="ECO:0000313" key="2">
    <source>
        <dbReference type="EMBL" id="EDV02081.1"/>
    </source>
</evidence>
<dbReference type="HOGENOM" id="CLU_052630_0_0_10"/>
<feature type="transmembrane region" description="Helical" evidence="1">
    <location>
        <begin position="93"/>
        <end position="110"/>
    </location>
</feature>
<keyword evidence="1" id="KW-0812">Transmembrane</keyword>
<organism evidence="2 3">
    <name type="scientific">Phocaeicola coprocola DSM 17136</name>
    <dbReference type="NCBI Taxonomy" id="470145"/>
    <lineage>
        <taxon>Bacteria</taxon>
        <taxon>Pseudomonadati</taxon>
        <taxon>Bacteroidota</taxon>
        <taxon>Bacteroidia</taxon>
        <taxon>Bacteroidales</taxon>
        <taxon>Bacteroidaceae</taxon>
        <taxon>Phocaeicola</taxon>
    </lineage>
</organism>
<comment type="caution">
    <text evidence="2">The sequence shown here is derived from an EMBL/GenBank/DDBJ whole genome shotgun (WGS) entry which is preliminary data.</text>
</comment>
<dbReference type="RefSeq" id="WP_007565796.1">
    <property type="nucleotide sequence ID" value="NZ_DS981441.1"/>
</dbReference>
<evidence type="ECO:0000256" key="1">
    <source>
        <dbReference type="SAM" id="Phobius"/>
    </source>
</evidence>
<keyword evidence="1" id="KW-0472">Membrane</keyword>
<protein>
    <recommendedName>
        <fullName evidence="4">DUF3810 domain-containing protein</fullName>
    </recommendedName>
</protein>
<gene>
    <name evidence="2" type="ORF">BACCOP_00872</name>
</gene>
<dbReference type="EMBL" id="ABIY02000064">
    <property type="protein sequence ID" value="EDV02081.1"/>
    <property type="molecule type" value="Genomic_DNA"/>
</dbReference>
<dbReference type="InterPro" id="IPR024294">
    <property type="entry name" value="DUF3810"/>
</dbReference>
<keyword evidence="1" id="KW-1133">Transmembrane helix</keyword>
<name>B3JG70_9BACT</name>
<reference evidence="2 3" key="1">
    <citation type="submission" date="2008-04" db="EMBL/GenBank/DDBJ databases">
        <title>Draft genome sequence of Bacteroides coprocola (DSM 17136).</title>
        <authorList>
            <person name="Sudarsanam P."/>
            <person name="Ley R."/>
            <person name="Guruge J."/>
            <person name="Turnbaugh P.J."/>
            <person name="Mahowald M."/>
            <person name="Liep D."/>
            <person name="Gordon J."/>
        </authorList>
    </citation>
    <scope>NUCLEOTIDE SEQUENCE [LARGE SCALE GENOMIC DNA]</scope>
    <source>
        <strain evidence="2 3">DSM 17136</strain>
    </source>
</reference>
<dbReference type="AlphaFoldDB" id="B3JG70"/>
<evidence type="ECO:0008006" key="4">
    <source>
        <dbReference type="Google" id="ProtNLM"/>
    </source>
</evidence>
<accession>B3JG70</accession>
<dbReference type="Proteomes" id="UP000003146">
    <property type="component" value="Unassembled WGS sequence"/>
</dbReference>
<evidence type="ECO:0000313" key="3">
    <source>
        <dbReference type="Proteomes" id="UP000003146"/>
    </source>
</evidence>
<sequence>MKKPRWKHIRWIILALLLAGVCMFRFISGAGEFYACCIYPAVSGCLSRLASLVSFSLCEALVVATVVALLLYPIIARLRRQTWKSIVGSELEVLLWIYVWFYWGWGMNYFRDSFFERTEVTPCSYNEQRFKQFLAIYTDSLNCTYKKDLNVSQPDIEQKIKPVYAEVPDKYGLTRPESFQHPKQSFCNALYSGVGVLGYMGPFFDESHVNHELLPVQLPFTYAHELAHLLGVSSEAEANFWAYQVCIHADDCNIRYSGYFGLLPYVAVNVRNLLGDSEYSKWLSMLRPEVIQQLYDKQAYWDVRYNKLLGKFQNVVYNWYLKSNQIPSGQKNYAEVIGMILSLPENWWQGLLRIKKIGEVFSLNLFLPVMELFVLMPFL</sequence>
<dbReference type="OrthoDB" id="1048788at2"/>